<dbReference type="Proteomes" id="UP001215598">
    <property type="component" value="Unassembled WGS sequence"/>
</dbReference>
<reference evidence="2" key="1">
    <citation type="submission" date="2023-03" db="EMBL/GenBank/DDBJ databases">
        <title>Massive genome expansion in bonnet fungi (Mycena s.s.) driven by repeated elements and novel gene families across ecological guilds.</title>
        <authorList>
            <consortium name="Lawrence Berkeley National Laboratory"/>
            <person name="Harder C.B."/>
            <person name="Miyauchi S."/>
            <person name="Viragh M."/>
            <person name="Kuo A."/>
            <person name="Thoen E."/>
            <person name="Andreopoulos B."/>
            <person name="Lu D."/>
            <person name="Skrede I."/>
            <person name="Drula E."/>
            <person name="Henrissat B."/>
            <person name="Morin E."/>
            <person name="Kohler A."/>
            <person name="Barry K."/>
            <person name="LaButti K."/>
            <person name="Morin E."/>
            <person name="Salamov A."/>
            <person name="Lipzen A."/>
            <person name="Mereny Z."/>
            <person name="Hegedus B."/>
            <person name="Baldrian P."/>
            <person name="Stursova M."/>
            <person name="Weitz H."/>
            <person name="Taylor A."/>
            <person name="Grigoriev I.V."/>
            <person name="Nagy L.G."/>
            <person name="Martin F."/>
            <person name="Kauserud H."/>
        </authorList>
    </citation>
    <scope>NUCLEOTIDE SEQUENCE</scope>
    <source>
        <strain evidence="2">CBHHK182m</strain>
    </source>
</reference>
<evidence type="ECO:0000313" key="2">
    <source>
        <dbReference type="EMBL" id="KAJ7732519.1"/>
    </source>
</evidence>
<sequence length="564" mass="62760">MDDSDDDVPPLEDAWTVDNSLTDCPLGDAYLAAIKAFNLEGSSRHINDLPTELIANILKLAPVFFHTSPPSYEGSRHVLRMVSPLWNTVVEAEPSLWSQIYVGQHTPIRKLDRWIERARSVPLSFAFYLAEPSNGPTLLEESSHYRPKWNRLMDAIRPTMARCTRVSIQANNPPSTGFILAMLNSVDALAVERIDLRLCPYTMHVQRRIDLVDPLHQIFAVPPLFSSNTPHLRHLTFRGFFTTWDVSSILSNVTNLHLEDLQEQFTPTVDEIFAVLGAASRLVTLFFLDVMCVGFDIYTREPPVMAFLEVLHFAGSDSSCSCLLSLVSMPAITTLHLQLHGDRSIQLFLQHCDALCGRVTKLSIDIYLGAIQTLVDIFEAFLRLEFLDARGMHAYFSIALHSIASHWVSLCPALSTILIDEYMEPPLLQLILSRSNTGLFGKRPMRIVSLVEFDNAGERTIPCTATVENGVQEDGPHVKVIYPPKRRTILRVMVPDPAYRMQATSAGEDSEEDDSSDEKSSDSSPTECGGSDTERPSDVSPPLSPTLSVASDCLSTSASDMQPE</sequence>
<feature type="compositionally biased region" description="Polar residues" evidence="1">
    <location>
        <begin position="545"/>
        <end position="564"/>
    </location>
</feature>
<accession>A0AAD7MVJ2</accession>
<dbReference type="SUPFAM" id="SSF52047">
    <property type="entry name" value="RNI-like"/>
    <property type="match status" value="1"/>
</dbReference>
<dbReference type="InterPro" id="IPR032675">
    <property type="entry name" value="LRR_dom_sf"/>
</dbReference>
<dbReference type="EMBL" id="JARKIB010000144">
    <property type="protein sequence ID" value="KAJ7732519.1"/>
    <property type="molecule type" value="Genomic_DNA"/>
</dbReference>
<dbReference type="AlphaFoldDB" id="A0AAD7MVJ2"/>
<proteinExistence type="predicted"/>
<keyword evidence="3" id="KW-1185">Reference proteome</keyword>
<evidence type="ECO:0008006" key="4">
    <source>
        <dbReference type="Google" id="ProtNLM"/>
    </source>
</evidence>
<dbReference type="Gene3D" id="3.80.10.10">
    <property type="entry name" value="Ribonuclease Inhibitor"/>
    <property type="match status" value="1"/>
</dbReference>
<organism evidence="2 3">
    <name type="scientific">Mycena metata</name>
    <dbReference type="NCBI Taxonomy" id="1033252"/>
    <lineage>
        <taxon>Eukaryota</taxon>
        <taxon>Fungi</taxon>
        <taxon>Dikarya</taxon>
        <taxon>Basidiomycota</taxon>
        <taxon>Agaricomycotina</taxon>
        <taxon>Agaricomycetes</taxon>
        <taxon>Agaricomycetidae</taxon>
        <taxon>Agaricales</taxon>
        <taxon>Marasmiineae</taxon>
        <taxon>Mycenaceae</taxon>
        <taxon>Mycena</taxon>
    </lineage>
</organism>
<evidence type="ECO:0000313" key="3">
    <source>
        <dbReference type="Proteomes" id="UP001215598"/>
    </source>
</evidence>
<gene>
    <name evidence="2" type="ORF">B0H16DRAFT_1732720</name>
</gene>
<evidence type="ECO:0000256" key="1">
    <source>
        <dbReference type="SAM" id="MobiDB-lite"/>
    </source>
</evidence>
<comment type="caution">
    <text evidence="2">The sequence shown here is derived from an EMBL/GenBank/DDBJ whole genome shotgun (WGS) entry which is preliminary data.</text>
</comment>
<feature type="region of interest" description="Disordered" evidence="1">
    <location>
        <begin position="502"/>
        <end position="564"/>
    </location>
</feature>
<name>A0AAD7MVJ2_9AGAR</name>
<protein>
    <recommendedName>
        <fullName evidence="4">F-box domain-containing protein</fullName>
    </recommendedName>
</protein>